<name>A0A0R1KGB0_9LACO</name>
<protein>
    <submittedName>
        <fullName evidence="1">Uncharacterized protein</fullName>
    </submittedName>
</protein>
<dbReference type="AlphaFoldDB" id="A0A0R1KGB0"/>
<dbReference type="PATRIC" id="fig|1423775.4.peg.1368"/>
<accession>A0A0R1KGB0</accession>
<dbReference type="OrthoDB" id="2331939at2"/>
<evidence type="ECO:0000313" key="1">
    <source>
        <dbReference type="EMBL" id="KRK78978.1"/>
    </source>
</evidence>
<organism evidence="1 2">
    <name type="scientific">Companilactobacillus nodensis DSM 19682 = JCM 14932 = NBRC 107160</name>
    <dbReference type="NCBI Taxonomy" id="1423775"/>
    <lineage>
        <taxon>Bacteria</taxon>
        <taxon>Bacillati</taxon>
        <taxon>Bacillota</taxon>
        <taxon>Bacilli</taxon>
        <taxon>Lactobacillales</taxon>
        <taxon>Lactobacillaceae</taxon>
        <taxon>Companilactobacillus</taxon>
    </lineage>
</organism>
<gene>
    <name evidence="1" type="ORF">FD03_GL001338</name>
</gene>
<dbReference type="RefSeq" id="WP_025025144.1">
    <property type="nucleotide sequence ID" value="NZ_AZDZ01000019.1"/>
</dbReference>
<evidence type="ECO:0000313" key="2">
    <source>
        <dbReference type="Proteomes" id="UP000051248"/>
    </source>
</evidence>
<proteinExistence type="predicted"/>
<dbReference type="Proteomes" id="UP000051248">
    <property type="component" value="Unassembled WGS sequence"/>
</dbReference>
<sequence>MKDKEKLIKLAEEAGIDLQPAVYDENGRHVTAILSDGSYSYVDPTFELPNLSDEKGISRKDA</sequence>
<keyword evidence="2" id="KW-1185">Reference proteome</keyword>
<comment type="caution">
    <text evidence="1">The sequence shown here is derived from an EMBL/GenBank/DDBJ whole genome shotgun (WGS) entry which is preliminary data.</text>
</comment>
<reference evidence="1 2" key="1">
    <citation type="journal article" date="2015" name="Genome Announc.">
        <title>Expanding the biotechnology potential of lactobacilli through comparative genomics of 213 strains and associated genera.</title>
        <authorList>
            <person name="Sun Z."/>
            <person name="Harris H.M."/>
            <person name="McCann A."/>
            <person name="Guo C."/>
            <person name="Argimon S."/>
            <person name="Zhang W."/>
            <person name="Yang X."/>
            <person name="Jeffery I.B."/>
            <person name="Cooney J.C."/>
            <person name="Kagawa T.F."/>
            <person name="Liu W."/>
            <person name="Song Y."/>
            <person name="Salvetti E."/>
            <person name="Wrobel A."/>
            <person name="Rasinkangas P."/>
            <person name="Parkhill J."/>
            <person name="Rea M.C."/>
            <person name="O'Sullivan O."/>
            <person name="Ritari J."/>
            <person name="Douillard F.P."/>
            <person name="Paul Ross R."/>
            <person name="Yang R."/>
            <person name="Briner A.E."/>
            <person name="Felis G.E."/>
            <person name="de Vos W.M."/>
            <person name="Barrangou R."/>
            <person name="Klaenhammer T.R."/>
            <person name="Caufield P.W."/>
            <person name="Cui Y."/>
            <person name="Zhang H."/>
            <person name="O'Toole P.W."/>
        </authorList>
    </citation>
    <scope>NUCLEOTIDE SEQUENCE [LARGE SCALE GENOMIC DNA]</scope>
    <source>
        <strain evidence="1 2">DSM 19682</strain>
    </source>
</reference>
<dbReference type="EMBL" id="AZDZ01000019">
    <property type="protein sequence ID" value="KRK78978.1"/>
    <property type="molecule type" value="Genomic_DNA"/>
</dbReference>